<accession>A0A2P5FRP1</accession>
<keyword evidence="2" id="KW-1185">Reference proteome</keyword>
<comment type="caution">
    <text evidence="1">The sequence shown here is derived from an EMBL/GenBank/DDBJ whole genome shotgun (WGS) entry which is preliminary data.</text>
</comment>
<evidence type="ECO:0000313" key="2">
    <source>
        <dbReference type="Proteomes" id="UP000237000"/>
    </source>
</evidence>
<proteinExistence type="predicted"/>
<organism evidence="1 2">
    <name type="scientific">Trema orientale</name>
    <name type="common">Charcoal tree</name>
    <name type="synonym">Celtis orientalis</name>
    <dbReference type="NCBI Taxonomy" id="63057"/>
    <lineage>
        <taxon>Eukaryota</taxon>
        <taxon>Viridiplantae</taxon>
        <taxon>Streptophyta</taxon>
        <taxon>Embryophyta</taxon>
        <taxon>Tracheophyta</taxon>
        <taxon>Spermatophyta</taxon>
        <taxon>Magnoliopsida</taxon>
        <taxon>eudicotyledons</taxon>
        <taxon>Gunneridae</taxon>
        <taxon>Pentapetalae</taxon>
        <taxon>rosids</taxon>
        <taxon>fabids</taxon>
        <taxon>Rosales</taxon>
        <taxon>Cannabaceae</taxon>
        <taxon>Trema</taxon>
    </lineage>
</organism>
<name>A0A2P5FRP1_TREOI</name>
<dbReference type="EMBL" id="JXTC01000013">
    <property type="protein sequence ID" value="POO00450.1"/>
    <property type="molecule type" value="Genomic_DNA"/>
</dbReference>
<dbReference type="InParanoid" id="A0A2P5FRP1"/>
<sequence length="196" mass="21847">MLQMQTEVEVPYTMVKVLDIGDIQGPLTISGRAFRRLHSFYRSPARILLLNGDSVYVAYATYQDDGADGVATRLWRAMIGNRRLRGGQCLVLVDQTGVDDGLIVNGVREPWDVYNARIRYNSNGVADSRSSVVFRVSVFGLVNAHLTRLSHVCYHGPPWPSCNEGNPISPVTLVCNISHINRITIQKQNSCWGTIK</sequence>
<evidence type="ECO:0000313" key="1">
    <source>
        <dbReference type="EMBL" id="POO00450.1"/>
    </source>
</evidence>
<dbReference type="Proteomes" id="UP000237000">
    <property type="component" value="Unassembled WGS sequence"/>
</dbReference>
<dbReference type="AlphaFoldDB" id="A0A2P5FRP1"/>
<gene>
    <name evidence="1" type="ORF">TorRG33x02_038630</name>
</gene>
<protein>
    <submittedName>
        <fullName evidence="1">Uncharacterized protein</fullName>
    </submittedName>
</protein>
<reference evidence="2" key="1">
    <citation type="submission" date="2016-06" db="EMBL/GenBank/DDBJ databases">
        <title>Parallel loss of symbiosis genes in relatives of nitrogen-fixing non-legume Parasponia.</title>
        <authorList>
            <person name="Van Velzen R."/>
            <person name="Holmer R."/>
            <person name="Bu F."/>
            <person name="Rutten L."/>
            <person name="Van Zeijl A."/>
            <person name="Liu W."/>
            <person name="Santuari L."/>
            <person name="Cao Q."/>
            <person name="Sharma T."/>
            <person name="Shen D."/>
            <person name="Roswanjaya Y."/>
            <person name="Wardhani T."/>
            <person name="Kalhor M.S."/>
            <person name="Jansen J."/>
            <person name="Van den Hoogen J."/>
            <person name="Gungor B."/>
            <person name="Hartog M."/>
            <person name="Hontelez J."/>
            <person name="Verver J."/>
            <person name="Yang W.-C."/>
            <person name="Schijlen E."/>
            <person name="Repin R."/>
            <person name="Schilthuizen M."/>
            <person name="Schranz E."/>
            <person name="Heidstra R."/>
            <person name="Miyata K."/>
            <person name="Fedorova E."/>
            <person name="Kohlen W."/>
            <person name="Bisseling T."/>
            <person name="Smit S."/>
            <person name="Geurts R."/>
        </authorList>
    </citation>
    <scope>NUCLEOTIDE SEQUENCE [LARGE SCALE GENOMIC DNA]</scope>
    <source>
        <strain evidence="2">cv. RG33-2</strain>
    </source>
</reference>